<keyword evidence="5" id="KW-0694">RNA-binding</keyword>
<dbReference type="SUPFAM" id="SSF50249">
    <property type="entry name" value="Nucleic acid-binding proteins"/>
    <property type="match status" value="2"/>
</dbReference>
<dbReference type="Gene3D" id="2.40.50.140">
    <property type="entry name" value="Nucleic acid-binding proteins"/>
    <property type="match status" value="2"/>
</dbReference>
<comment type="caution">
    <text evidence="7">The sequence shown here is derived from an EMBL/GenBank/DDBJ whole genome shotgun (WGS) entry which is preliminary data.</text>
</comment>
<feature type="domain" description="Cold-shock" evidence="6">
    <location>
        <begin position="25"/>
        <end position="85"/>
    </location>
</feature>
<dbReference type="GO" id="GO:0004527">
    <property type="term" value="F:exonuclease activity"/>
    <property type="evidence" value="ECO:0007669"/>
    <property type="project" value="UniProtKB-KW"/>
</dbReference>
<dbReference type="AlphaFoldDB" id="A0A2N0QIJ4"/>
<dbReference type="InterPro" id="IPR013223">
    <property type="entry name" value="RNase_B_OB_dom"/>
</dbReference>
<evidence type="ECO:0000256" key="1">
    <source>
        <dbReference type="ARBA" id="ARBA00022490"/>
    </source>
</evidence>
<keyword evidence="4" id="KW-0269">Exonuclease</keyword>
<dbReference type="SMART" id="SM00357">
    <property type="entry name" value="CSP"/>
    <property type="match status" value="2"/>
</dbReference>
<keyword evidence="3" id="KW-0378">Hydrolase</keyword>
<dbReference type="GO" id="GO:0003723">
    <property type="term" value="F:RNA binding"/>
    <property type="evidence" value="ECO:0007669"/>
    <property type="project" value="UniProtKB-KW"/>
</dbReference>
<proteinExistence type="predicted"/>
<evidence type="ECO:0000259" key="6">
    <source>
        <dbReference type="SMART" id="SM00357"/>
    </source>
</evidence>
<dbReference type="InterPro" id="IPR012340">
    <property type="entry name" value="NA-bd_OB-fold"/>
</dbReference>
<dbReference type="InterPro" id="IPR011129">
    <property type="entry name" value="CSD"/>
</dbReference>
<dbReference type="GO" id="GO:0006402">
    <property type="term" value="P:mRNA catabolic process"/>
    <property type="evidence" value="ECO:0007669"/>
    <property type="project" value="TreeGrafter"/>
</dbReference>
<dbReference type="GO" id="GO:0005829">
    <property type="term" value="C:cytosol"/>
    <property type="evidence" value="ECO:0007669"/>
    <property type="project" value="TreeGrafter"/>
</dbReference>
<dbReference type="PANTHER" id="PTHR23355">
    <property type="entry name" value="RIBONUCLEASE"/>
    <property type="match status" value="1"/>
</dbReference>
<dbReference type="InterPro" id="IPR050180">
    <property type="entry name" value="RNR_Ribonuclease"/>
</dbReference>
<feature type="non-terminal residue" evidence="7">
    <location>
        <position position="203"/>
    </location>
</feature>
<evidence type="ECO:0000313" key="8">
    <source>
        <dbReference type="Proteomes" id="UP000232688"/>
    </source>
</evidence>
<evidence type="ECO:0000256" key="4">
    <source>
        <dbReference type="ARBA" id="ARBA00022839"/>
    </source>
</evidence>
<gene>
    <name evidence="7" type="ORF">RhiirA1_485135</name>
</gene>
<name>A0A2N0QIJ4_9GLOM</name>
<accession>A0A2N0QIJ4</accession>
<keyword evidence="2" id="KW-0540">Nuclease</keyword>
<evidence type="ECO:0000256" key="3">
    <source>
        <dbReference type="ARBA" id="ARBA00022801"/>
    </source>
</evidence>
<dbReference type="PANTHER" id="PTHR23355:SF9">
    <property type="entry name" value="DIS3-LIKE EXONUCLEASE 2"/>
    <property type="match status" value="1"/>
</dbReference>
<dbReference type="FunFam" id="2.40.50.140:FF:000213">
    <property type="entry name" value="Ribonuclease R"/>
    <property type="match status" value="1"/>
</dbReference>
<evidence type="ECO:0000256" key="5">
    <source>
        <dbReference type="ARBA" id="ARBA00022884"/>
    </source>
</evidence>
<feature type="domain" description="Cold-shock" evidence="6">
    <location>
        <begin position="90"/>
        <end position="154"/>
    </location>
</feature>
<protein>
    <recommendedName>
        <fullName evidence="6">Cold-shock domain-containing protein</fullName>
    </recommendedName>
</protein>
<dbReference type="VEuPathDB" id="FungiDB:RhiirA1_485135"/>
<dbReference type="EMBL" id="LLXH01008860">
    <property type="protein sequence ID" value="PKC50868.1"/>
    <property type="molecule type" value="Genomic_DNA"/>
</dbReference>
<dbReference type="Proteomes" id="UP000232688">
    <property type="component" value="Unassembled WGS sequence"/>
</dbReference>
<reference evidence="7 8" key="2">
    <citation type="submission" date="2017-10" db="EMBL/GenBank/DDBJ databases">
        <title>Genome analyses suggest a sexual origin of heterokaryosis in a supposedly ancient asexual fungus.</title>
        <authorList>
            <person name="Corradi N."/>
            <person name="Sedzielewska K."/>
            <person name="Noel J."/>
            <person name="Charron P."/>
            <person name="Farinelli L."/>
            <person name="Marton T."/>
            <person name="Kruger M."/>
            <person name="Pelin A."/>
            <person name="Brachmann A."/>
            <person name="Corradi N."/>
        </authorList>
    </citation>
    <scope>NUCLEOTIDE SEQUENCE [LARGE SCALE GENOMIC DNA]</scope>
    <source>
        <strain evidence="7 8">A1</strain>
    </source>
</reference>
<dbReference type="Pfam" id="PF08206">
    <property type="entry name" value="OB_RNB"/>
    <property type="match status" value="1"/>
</dbReference>
<keyword evidence="1" id="KW-0963">Cytoplasm</keyword>
<evidence type="ECO:0000256" key="2">
    <source>
        <dbReference type="ARBA" id="ARBA00022722"/>
    </source>
</evidence>
<organism evidence="7 8">
    <name type="scientific">Rhizophagus irregularis</name>
    <dbReference type="NCBI Taxonomy" id="588596"/>
    <lineage>
        <taxon>Eukaryota</taxon>
        <taxon>Fungi</taxon>
        <taxon>Fungi incertae sedis</taxon>
        <taxon>Mucoromycota</taxon>
        <taxon>Glomeromycotina</taxon>
        <taxon>Glomeromycetes</taxon>
        <taxon>Glomerales</taxon>
        <taxon>Glomeraceae</taxon>
        <taxon>Rhizophagus</taxon>
    </lineage>
</organism>
<sequence length="203" mass="22413">MEDQGLIVRSRSNRYGLPERMNLLRGKFIGHAKGFGFVTPDEEGMDDIFIPPHEVNGALNGDIVLIRVLKESSGDRREGTVTKVIERSKTTFVGTYQANRGFGFVVTDDKKLNMDIFVAKEDSLGAVDGHKVVVEITNWPSEIKSATGVITKILGHKNDPGIDILSIIYKHGIPPEFPQEVVDAAGEVPDEITEKDLIGRRDL</sequence>
<evidence type="ECO:0000313" key="7">
    <source>
        <dbReference type="EMBL" id="PKC50868.1"/>
    </source>
</evidence>
<dbReference type="InterPro" id="IPR040476">
    <property type="entry name" value="CSD2"/>
</dbReference>
<reference evidence="7 8" key="1">
    <citation type="submission" date="2017-10" db="EMBL/GenBank/DDBJ databases">
        <title>Extensive intraspecific genome diversity in a model arbuscular mycorrhizal fungus.</title>
        <authorList>
            <person name="Chen E.C.H."/>
            <person name="Morin E."/>
            <person name="Baudet D."/>
            <person name="Noel J."/>
            <person name="Ndikumana S."/>
            <person name="Charron P."/>
            <person name="St-Onge C."/>
            <person name="Giorgi J."/>
            <person name="Grigoriev I.V."/>
            <person name="Roux C."/>
            <person name="Martin F.M."/>
            <person name="Corradi N."/>
        </authorList>
    </citation>
    <scope>NUCLEOTIDE SEQUENCE [LARGE SCALE GENOMIC DNA]</scope>
    <source>
        <strain evidence="7 8">A1</strain>
    </source>
</reference>
<dbReference type="Pfam" id="PF17876">
    <property type="entry name" value="CSD2"/>
    <property type="match status" value="1"/>
</dbReference>